<sequence length="187" mass="22160">MSAQKTTNSKMFNICNNKIETYYYTIGRKFKKYKYTPYKTRIIETALHEGEYHPICKIQSLPNINITENEITDDDLVIYNSKKPKDIKKITSQLHISIITCQYYSLFRRYQYDLMVMKGNIDKQHLKAGLYTIDLINKSLEVLYHNVPNDLYNCVLNDLEKEFGNITDIYNFYSNPRKPRSLKKLAL</sequence>
<protein>
    <submittedName>
        <fullName evidence="1">Uncharacterized protein</fullName>
    </submittedName>
</protein>
<accession>A0A6C0I8D7</accession>
<proteinExistence type="predicted"/>
<dbReference type="AlphaFoldDB" id="A0A6C0I8D7"/>
<evidence type="ECO:0000313" key="1">
    <source>
        <dbReference type="EMBL" id="QHT89261.1"/>
    </source>
</evidence>
<dbReference type="EMBL" id="MN740138">
    <property type="protein sequence ID" value="QHT89261.1"/>
    <property type="molecule type" value="Genomic_DNA"/>
</dbReference>
<reference evidence="1" key="1">
    <citation type="journal article" date="2020" name="Nature">
        <title>Giant virus diversity and host interactions through global metagenomics.</title>
        <authorList>
            <person name="Schulz F."/>
            <person name="Roux S."/>
            <person name="Paez-Espino D."/>
            <person name="Jungbluth S."/>
            <person name="Walsh D.A."/>
            <person name="Denef V.J."/>
            <person name="McMahon K.D."/>
            <person name="Konstantinidis K.T."/>
            <person name="Eloe-Fadrosh E.A."/>
            <person name="Kyrpides N.C."/>
            <person name="Woyke T."/>
        </authorList>
    </citation>
    <scope>NUCLEOTIDE SEQUENCE</scope>
    <source>
        <strain evidence="1">GVMAG-M-3300023184-53</strain>
    </source>
</reference>
<organism evidence="1">
    <name type="scientific">viral metagenome</name>
    <dbReference type="NCBI Taxonomy" id="1070528"/>
    <lineage>
        <taxon>unclassified sequences</taxon>
        <taxon>metagenomes</taxon>
        <taxon>organismal metagenomes</taxon>
    </lineage>
</organism>
<name>A0A6C0I8D7_9ZZZZ</name>